<accession>A0A3B0ZBK4</accession>
<organism evidence="1">
    <name type="scientific">hydrothermal vent metagenome</name>
    <dbReference type="NCBI Taxonomy" id="652676"/>
    <lineage>
        <taxon>unclassified sequences</taxon>
        <taxon>metagenomes</taxon>
        <taxon>ecological metagenomes</taxon>
    </lineage>
</organism>
<sequence>MEKQHHEAQFLCGADDLLVDFDRAVKVFNEFVSGCRGLYEIGPAVTVFGSARFKEDHRYYQMARELGRKLAENGFAVITGGGSGIMEAANRGAKEAGGISVGCNIELQKEQIINPYVDITLNFDYFFVRKVMLVKYSSGFVFMPGGFGTLDEMFETLTLEQTGKIKSFPCVAMGETFWKPMVDFVLGSMYREGTVQAGEVEVEISNSAVDTVDYIVNKNHQS</sequence>
<dbReference type="SUPFAM" id="SSF102405">
    <property type="entry name" value="MCP/YpsA-like"/>
    <property type="match status" value="1"/>
</dbReference>
<dbReference type="NCBIfam" id="TIGR00730">
    <property type="entry name" value="Rossman fold protein, TIGR00730 family"/>
    <property type="match status" value="1"/>
</dbReference>
<dbReference type="GO" id="GO:0009691">
    <property type="term" value="P:cytokinin biosynthetic process"/>
    <property type="evidence" value="ECO:0007669"/>
    <property type="project" value="InterPro"/>
</dbReference>
<dbReference type="EMBL" id="UOFS01000001">
    <property type="protein sequence ID" value="VAW90758.1"/>
    <property type="molecule type" value="Genomic_DNA"/>
</dbReference>
<dbReference type="Pfam" id="PF03641">
    <property type="entry name" value="Lysine_decarbox"/>
    <property type="match status" value="1"/>
</dbReference>
<dbReference type="GO" id="GO:0005829">
    <property type="term" value="C:cytosol"/>
    <property type="evidence" value="ECO:0007669"/>
    <property type="project" value="TreeGrafter"/>
</dbReference>
<dbReference type="InterPro" id="IPR005269">
    <property type="entry name" value="LOG"/>
</dbReference>
<dbReference type="PANTHER" id="PTHR43393">
    <property type="entry name" value="CYTOKININ RIBOSIDE 5'-MONOPHOSPHATE PHOSPHORIBOHYDROLASE"/>
    <property type="match status" value="1"/>
</dbReference>
<dbReference type="InterPro" id="IPR031100">
    <property type="entry name" value="LOG_fam"/>
</dbReference>
<dbReference type="GO" id="GO:0016787">
    <property type="term" value="F:hydrolase activity"/>
    <property type="evidence" value="ECO:0007669"/>
    <property type="project" value="InterPro"/>
</dbReference>
<dbReference type="InterPro" id="IPR052341">
    <property type="entry name" value="LOG_family_nucleotidases"/>
</dbReference>
<dbReference type="PANTHER" id="PTHR43393:SF3">
    <property type="entry name" value="LYSINE DECARBOXYLASE-LIKE PROTEIN"/>
    <property type="match status" value="1"/>
</dbReference>
<dbReference type="AlphaFoldDB" id="A0A3B0ZBK4"/>
<reference evidence="1" key="1">
    <citation type="submission" date="2018-06" db="EMBL/GenBank/DDBJ databases">
        <authorList>
            <person name="Zhirakovskaya E."/>
        </authorList>
    </citation>
    <scope>NUCLEOTIDE SEQUENCE</scope>
</reference>
<dbReference type="Gene3D" id="3.40.50.450">
    <property type="match status" value="1"/>
</dbReference>
<protein>
    <submittedName>
        <fullName evidence="1">Decarboxylase family protein</fullName>
    </submittedName>
</protein>
<evidence type="ECO:0000313" key="1">
    <source>
        <dbReference type="EMBL" id="VAW90758.1"/>
    </source>
</evidence>
<gene>
    <name evidence="1" type="ORF">MNBD_GAMMA22-1763</name>
</gene>
<name>A0A3B0ZBK4_9ZZZZ</name>
<proteinExistence type="predicted"/>